<comment type="caution">
    <text evidence="1">The sequence shown here is derived from an EMBL/GenBank/DDBJ whole genome shotgun (WGS) entry which is preliminary data.</text>
</comment>
<dbReference type="Proteomes" id="UP001242313">
    <property type="component" value="Unassembled WGS sequence"/>
</dbReference>
<gene>
    <name evidence="1" type="ORF">J2S25_000354</name>
</gene>
<evidence type="ECO:0000313" key="2">
    <source>
        <dbReference type="Proteomes" id="UP001242313"/>
    </source>
</evidence>
<dbReference type="RefSeq" id="WP_198528136.1">
    <property type="nucleotide sequence ID" value="NZ_JAUSUN010000002.1"/>
</dbReference>
<accession>A0ABU0FQI9</accession>
<evidence type="ECO:0000313" key="1">
    <source>
        <dbReference type="EMBL" id="MDQ0412174.1"/>
    </source>
</evidence>
<organism evidence="1 2">
    <name type="scientific">Mesobacillus stamsii</name>
    <dbReference type="NCBI Taxonomy" id="225347"/>
    <lineage>
        <taxon>Bacteria</taxon>
        <taxon>Bacillati</taxon>
        <taxon>Bacillota</taxon>
        <taxon>Bacilli</taxon>
        <taxon>Bacillales</taxon>
        <taxon>Bacillaceae</taxon>
        <taxon>Mesobacillus</taxon>
    </lineage>
</organism>
<protein>
    <submittedName>
        <fullName evidence="1">Uncharacterized protein</fullName>
    </submittedName>
</protein>
<keyword evidence="2" id="KW-1185">Reference proteome</keyword>
<proteinExistence type="predicted"/>
<dbReference type="EMBL" id="JAUSUN010000002">
    <property type="protein sequence ID" value="MDQ0412174.1"/>
    <property type="molecule type" value="Genomic_DNA"/>
</dbReference>
<name>A0ABU0FQI9_9BACI</name>
<reference evidence="1 2" key="1">
    <citation type="submission" date="2023-07" db="EMBL/GenBank/DDBJ databases">
        <title>Genomic Encyclopedia of Type Strains, Phase IV (KMG-IV): sequencing the most valuable type-strain genomes for metagenomic binning, comparative biology and taxonomic classification.</title>
        <authorList>
            <person name="Goeker M."/>
        </authorList>
    </citation>
    <scope>NUCLEOTIDE SEQUENCE [LARGE SCALE GENOMIC DNA]</scope>
    <source>
        <strain evidence="1 2">DSM 19598</strain>
    </source>
</reference>
<sequence length="50" mass="5784">MLEAYKEMNIGLVLGQASELVEVDTDGDKAIELLKEWSERDLPEKWTYIL</sequence>